<reference evidence="8 9" key="1">
    <citation type="submission" date="2017-05" db="EMBL/GenBank/DDBJ databases">
        <title>The Genome Sequence of Enterococcus sp. 8G7_MSG3316.</title>
        <authorList>
            <consortium name="The Broad Institute Genomics Platform"/>
            <consortium name="The Broad Institute Genomic Center for Infectious Diseases"/>
            <person name="Earl A."/>
            <person name="Manson A."/>
            <person name="Schwartman J."/>
            <person name="Gilmore M."/>
            <person name="Abouelleil A."/>
            <person name="Cao P."/>
            <person name="Chapman S."/>
            <person name="Cusick C."/>
            <person name="Shea T."/>
            <person name="Young S."/>
            <person name="Neafsey D."/>
            <person name="Nusbaum C."/>
            <person name="Birren B."/>
        </authorList>
    </citation>
    <scope>NUCLEOTIDE SEQUENCE [LARGE SCALE GENOMIC DNA]</scope>
    <source>
        <strain evidence="8 9">8G7_MSG3316</strain>
    </source>
</reference>
<dbReference type="PROSITE" id="PS50110">
    <property type="entry name" value="RESPONSE_REGULATORY"/>
    <property type="match status" value="1"/>
</dbReference>
<dbReference type="InterPro" id="IPR007492">
    <property type="entry name" value="LytTR_DNA-bd_dom"/>
</dbReference>
<evidence type="ECO:0000256" key="3">
    <source>
        <dbReference type="ARBA" id="ARBA00023159"/>
    </source>
</evidence>
<feature type="domain" description="HTH LytTR-type" evidence="7">
    <location>
        <begin position="144"/>
        <end position="240"/>
    </location>
</feature>
<dbReference type="Pfam" id="PF04397">
    <property type="entry name" value="LytTR"/>
    <property type="match status" value="1"/>
</dbReference>
<evidence type="ECO:0000256" key="1">
    <source>
        <dbReference type="ARBA" id="ARBA00022490"/>
    </source>
</evidence>
<dbReference type="Gene3D" id="3.40.50.2300">
    <property type="match status" value="1"/>
</dbReference>
<keyword evidence="9" id="KW-1185">Reference proteome</keyword>
<dbReference type="SMART" id="SM00850">
    <property type="entry name" value="LytTR"/>
    <property type="match status" value="1"/>
</dbReference>
<evidence type="ECO:0000256" key="4">
    <source>
        <dbReference type="ARBA" id="ARBA00037164"/>
    </source>
</evidence>
<feature type="modified residue" description="4-aspartylphosphate" evidence="5">
    <location>
        <position position="61"/>
    </location>
</feature>
<comment type="function">
    <text evidence="4">Required for high-level post-exponential phase expression of a series of secreted proteins.</text>
</comment>
<dbReference type="AlphaFoldDB" id="A0A242A8E7"/>
<evidence type="ECO:0008006" key="10">
    <source>
        <dbReference type="Google" id="ProtNLM"/>
    </source>
</evidence>
<dbReference type="Gene3D" id="2.40.50.1020">
    <property type="entry name" value="LytTr DNA-binding domain"/>
    <property type="match status" value="1"/>
</dbReference>
<name>A0A242A8E7_9ENTE</name>
<evidence type="ECO:0000256" key="5">
    <source>
        <dbReference type="PROSITE-ProRule" id="PRU00169"/>
    </source>
</evidence>
<dbReference type="EMBL" id="NGKU01000001">
    <property type="protein sequence ID" value="OTN76883.1"/>
    <property type="molecule type" value="Genomic_DNA"/>
</dbReference>
<evidence type="ECO:0000259" key="6">
    <source>
        <dbReference type="PROSITE" id="PS50110"/>
    </source>
</evidence>
<feature type="domain" description="Response regulatory" evidence="6">
    <location>
        <begin position="3"/>
        <end position="127"/>
    </location>
</feature>
<gene>
    <name evidence="8" type="ORF">A5886_001962</name>
</gene>
<dbReference type="Proteomes" id="UP000195043">
    <property type="component" value="Unassembled WGS sequence"/>
</dbReference>
<dbReference type="OrthoDB" id="9809318at2"/>
<keyword evidence="3" id="KW-0010">Activator</keyword>
<dbReference type="SUPFAM" id="SSF52172">
    <property type="entry name" value="CheY-like"/>
    <property type="match status" value="1"/>
</dbReference>
<sequence>MLSVYICEDDPKQLDMLTHFVQSYIMIEELDMEVTLATKDPHELWTYIKEKDAYYGIFFLDIDLRTSIDGIFLGSKIKQKDRNCKLVFLTTHDEKMPLTFKYKLEALDYISKDDRSIIRDRVRSALIETQNFYTTSQSKDTEILPFKVGNQSRFLPIDQVIYLETSTAKHRLILHHEEGQLEIYGNLTDIEKLSNNFIRVHHAFLVNKKHVLRLDKSTREIMMTNGLTAFGSVRLIKNLF</sequence>
<accession>A0A242A8E7</accession>
<keyword evidence="5" id="KW-0597">Phosphoprotein</keyword>
<dbReference type="PROSITE" id="PS50930">
    <property type="entry name" value="HTH_LYTTR"/>
    <property type="match status" value="1"/>
</dbReference>
<proteinExistence type="predicted"/>
<dbReference type="STRING" id="1834191.A5886_001962"/>
<organism evidence="8 9">
    <name type="scientific">Candidatus Enterococcus testudinis</name>
    <dbReference type="NCBI Taxonomy" id="1834191"/>
    <lineage>
        <taxon>Bacteria</taxon>
        <taxon>Bacillati</taxon>
        <taxon>Bacillota</taxon>
        <taxon>Bacilli</taxon>
        <taxon>Lactobacillales</taxon>
        <taxon>Enterococcaceae</taxon>
        <taxon>Enterococcus</taxon>
    </lineage>
</organism>
<dbReference type="PANTHER" id="PTHR37299:SF3">
    <property type="entry name" value="STAGE 0 SPORULATION PROTEIN A HOMOLOG"/>
    <property type="match status" value="1"/>
</dbReference>
<comment type="caution">
    <text evidence="8">The sequence shown here is derived from an EMBL/GenBank/DDBJ whole genome shotgun (WGS) entry which is preliminary data.</text>
</comment>
<dbReference type="Pfam" id="PF00072">
    <property type="entry name" value="Response_reg"/>
    <property type="match status" value="1"/>
</dbReference>
<dbReference type="RefSeq" id="WP_086274945.1">
    <property type="nucleotide sequence ID" value="NZ_NGKU01000001.1"/>
</dbReference>
<dbReference type="InterPro" id="IPR011006">
    <property type="entry name" value="CheY-like_superfamily"/>
</dbReference>
<dbReference type="InterPro" id="IPR046947">
    <property type="entry name" value="LytR-like"/>
</dbReference>
<dbReference type="SMART" id="SM00448">
    <property type="entry name" value="REC"/>
    <property type="match status" value="1"/>
</dbReference>
<keyword evidence="2" id="KW-0902">Two-component regulatory system</keyword>
<dbReference type="PANTHER" id="PTHR37299">
    <property type="entry name" value="TRANSCRIPTIONAL REGULATOR-RELATED"/>
    <property type="match status" value="1"/>
</dbReference>
<dbReference type="GO" id="GO:0000156">
    <property type="term" value="F:phosphorelay response regulator activity"/>
    <property type="evidence" value="ECO:0007669"/>
    <property type="project" value="InterPro"/>
</dbReference>
<keyword evidence="1" id="KW-0963">Cytoplasm</keyword>
<evidence type="ECO:0000313" key="8">
    <source>
        <dbReference type="EMBL" id="OTN76883.1"/>
    </source>
</evidence>
<evidence type="ECO:0000259" key="7">
    <source>
        <dbReference type="PROSITE" id="PS50930"/>
    </source>
</evidence>
<protein>
    <recommendedName>
        <fullName evidence="10">Response regulator</fullName>
    </recommendedName>
</protein>
<evidence type="ECO:0000313" key="9">
    <source>
        <dbReference type="Proteomes" id="UP000195043"/>
    </source>
</evidence>
<evidence type="ECO:0000256" key="2">
    <source>
        <dbReference type="ARBA" id="ARBA00023012"/>
    </source>
</evidence>
<dbReference type="InterPro" id="IPR001789">
    <property type="entry name" value="Sig_transdc_resp-reg_receiver"/>
</dbReference>
<dbReference type="GO" id="GO:0003677">
    <property type="term" value="F:DNA binding"/>
    <property type="evidence" value="ECO:0007669"/>
    <property type="project" value="InterPro"/>
</dbReference>